<evidence type="ECO:0000256" key="1">
    <source>
        <dbReference type="ARBA" id="ARBA00005010"/>
    </source>
</evidence>
<comment type="catalytic activity">
    <reaction evidence="6">
        <text>precorrin-2 + NAD(+) = sirohydrochlorin + NADH + 2 H(+)</text>
        <dbReference type="Rhea" id="RHEA:15613"/>
        <dbReference type="ChEBI" id="CHEBI:15378"/>
        <dbReference type="ChEBI" id="CHEBI:57540"/>
        <dbReference type="ChEBI" id="CHEBI:57945"/>
        <dbReference type="ChEBI" id="CHEBI:58351"/>
        <dbReference type="ChEBI" id="CHEBI:58827"/>
        <dbReference type="EC" id="1.3.1.76"/>
    </reaction>
</comment>
<dbReference type="Pfam" id="PF13241">
    <property type="entry name" value="NAD_binding_7"/>
    <property type="match status" value="1"/>
</dbReference>
<evidence type="ECO:0000256" key="5">
    <source>
        <dbReference type="ARBA" id="ARBA00023244"/>
    </source>
</evidence>
<dbReference type="PANTHER" id="PTHR35330:SF1">
    <property type="entry name" value="SIROHEME BIOSYNTHESIS PROTEIN MET8"/>
    <property type="match status" value="1"/>
</dbReference>
<dbReference type="Gene3D" id="3.30.160.110">
    <property type="entry name" value="Siroheme synthase, domain 2"/>
    <property type="match status" value="1"/>
</dbReference>
<dbReference type="PANTHER" id="PTHR35330">
    <property type="entry name" value="SIROHEME BIOSYNTHESIS PROTEIN MET8"/>
    <property type="match status" value="1"/>
</dbReference>
<dbReference type="EMBL" id="CAEZVV010000023">
    <property type="protein sequence ID" value="CAB4640570.1"/>
    <property type="molecule type" value="Genomic_DNA"/>
</dbReference>
<dbReference type="UniPathway" id="UPA00262">
    <property type="reaction ID" value="UER00222"/>
</dbReference>
<dbReference type="SUPFAM" id="SSF75615">
    <property type="entry name" value="Siroheme synthase middle domains-like"/>
    <property type="match status" value="1"/>
</dbReference>
<keyword evidence="3" id="KW-0560">Oxidoreductase</keyword>
<comment type="pathway">
    <text evidence="1">Porphyrin-containing compound metabolism; siroheme biosynthesis; sirohydrochlorin from precorrin-2: step 1/1.</text>
</comment>
<evidence type="ECO:0000256" key="3">
    <source>
        <dbReference type="ARBA" id="ARBA00023002"/>
    </source>
</evidence>
<dbReference type="GO" id="GO:0004325">
    <property type="term" value="F:ferrochelatase activity"/>
    <property type="evidence" value="ECO:0007669"/>
    <property type="project" value="InterPro"/>
</dbReference>
<dbReference type="InterPro" id="IPR028161">
    <property type="entry name" value="Met8-like"/>
</dbReference>
<evidence type="ECO:0000256" key="4">
    <source>
        <dbReference type="ARBA" id="ARBA00023027"/>
    </source>
</evidence>
<evidence type="ECO:0000313" key="10">
    <source>
        <dbReference type="EMBL" id="CAB4677828.1"/>
    </source>
</evidence>
<keyword evidence="4" id="KW-0520">NAD</keyword>
<dbReference type="GO" id="GO:0043115">
    <property type="term" value="F:precorrin-2 dehydrogenase activity"/>
    <property type="evidence" value="ECO:0007669"/>
    <property type="project" value="UniProtKB-EC"/>
</dbReference>
<reference evidence="8" key="1">
    <citation type="submission" date="2020-05" db="EMBL/GenBank/DDBJ databases">
        <authorList>
            <person name="Chiriac C."/>
            <person name="Salcher M."/>
            <person name="Ghai R."/>
            <person name="Kavagutti S V."/>
        </authorList>
    </citation>
    <scope>NUCLEOTIDE SEQUENCE</scope>
</reference>
<dbReference type="EC" id="1.3.1.76" evidence="2"/>
<sequence>MPFDQPLYPVNLSLAGRRCLVVGGGPVALQKARELVVCGAAVEVVAPEILDEIAALDGVICHKRPYVAGEVAGYRLVITATSDPEVNRQVFVEGEAIGVWVNSADDPANCAFALPARVRQGPLLVTFSTSGSSPALSTWLRRRYGPEFGPEYAVLVEILTEARARLLAEGTSTEGLNWQGALDSGMLELIREGHLAEAKERLQACLSSSLD</sequence>
<dbReference type="Gene3D" id="3.40.50.720">
    <property type="entry name" value="NAD(P)-binding Rossmann-like Domain"/>
    <property type="match status" value="1"/>
</dbReference>
<evidence type="ECO:0000256" key="6">
    <source>
        <dbReference type="ARBA" id="ARBA00047561"/>
    </source>
</evidence>
<evidence type="ECO:0000313" key="9">
    <source>
        <dbReference type="EMBL" id="CAB4640570.1"/>
    </source>
</evidence>
<dbReference type="EMBL" id="CAEZTR010000040">
    <property type="protein sequence ID" value="CAB4576390.1"/>
    <property type="molecule type" value="Genomic_DNA"/>
</dbReference>
<name>A0A6J6EII3_9ZZZZ</name>
<protein>
    <recommendedName>
        <fullName evidence="2">precorrin-2 dehydrogenase</fullName>
        <ecNumber evidence="2">1.3.1.76</ecNumber>
    </recommendedName>
</protein>
<evidence type="ECO:0000313" key="7">
    <source>
        <dbReference type="EMBL" id="CAB4565815.1"/>
    </source>
</evidence>
<dbReference type="EMBL" id="CAEZXE010000056">
    <property type="protein sequence ID" value="CAB4677828.1"/>
    <property type="molecule type" value="Genomic_DNA"/>
</dbReference>
<evidence type="ECO:0000256" key="2">
    <source>
        <dbReference type="ARBA" id="ARBA00012400"/>
    </source>
</evidence>
<dbReference type="InterPro" id="IPR006367">
    <property type="entry name" value="Sirohaem_synthase_N"/>
</dbReference>
<organism evidence="8">
    <name type="scientific">freshwater metagenome</name>
    <dbReference type="NCBI Taxonomy" id="449393"/>
    <lineage>
        <taxon>unclassified sequences</taxon>
        <taxon>metagenomes</taxon>
        <taxon>ecological metagenomes</taxon>
    </lineage>
</organism>
<dbReference type="SUPFAM" id="SSF51735">
    <property type="entry name" value="NAD(P)-binding Rossmann-fold domains"/>
    <property type="match status" value="1"/>
</dbReference>
<evidence type="ECO:0000313" key="8">
    <source>
        <dbReference type="EMBL" id="CAB4576390.1"/>
    </source>
</evidence>
<dbReference type="InterPro" id="IPR036291">
    <property type="entry name" value="NAD(P)-bd_dom_sf"/>
</dbReference>
<accession>A0A6J6EII3</accession>
<dbReference type="EMBL" id="CAEZSU010000259">
    <property type="protein sequence ID" value="CAB4565815.1"/>
    <property type="molecule type" value="Genomic_DNA"/>
</dbReference>
<keyword evidence="5" id="KW-0627">Porphyrin biosynthesis</keyword>
<gene>
    <name evidence="7" type="ORF">UFOPK1495_01775</name>
    <name evidence="8" type="ORF">UFOPK1711_00839</name>
    <name evidence="9" type="ORF">UFOPK2143_00612</name>
    <name evidence="10" type="ORF">UFOPK2350_00787</name>
</gene>
<dbReference type="GO" id="GO:0019354">
    <property type="term" value="P:siroheme biosynthetic process"/>
    <property type="evidence" value="ECO:0007669"/>
    <property type="project" value="UniProtKB-UniPathway"/>
</dbReference>
<dbReference type="NCBIfam" id="TIGR01470">
    <property type="entry name" value="cysG_Nterm"/>
    <property type="match status" value="1"/>
</dbReference>
<dbReference type="AlphaFoldDB" id="A0A6J6EII3"/>
<proteinExistence type="predicted"/>